<evidence type="ECO:0000256" key="2">
    <source>
        <dbReference type="SAM" id="SignalP"/>
    </source>
</evidence>
<sequence>MPSSCSWIFPLLLCLHLALAKVQYKTKCSDDTMEVELRRTDDINAIYLEGLKHYPDPACKPVLFGHQAVFRLSLNDVFKCGITRVINQATGLRTFYHRIIIETDNKDAPKEAIQVKCLQAGNHTIFKRNVLPAGFQEPIDLDITTSLTGRAPQPKLQVGVRQAGKLVTGELNVNPGTPLQMEIYLDKKSAPVYGLLVSYMLVSDTKTQEETIIFNGCSVDPYLFENFNTVDGDFLSAKFRAFKFPDSTYVQFKGTVNVCLDKCRGIECSNGQIGFGRRKREVPSMPPDPNKVFEVSITSFIKVDYKEGEISNKVKLDIGDAPVAEEKNVTSNSVTDTKQELKLEGEEIREGFVYTVIEETNSCFQQTANVLMIILTFVLCVYH</sequence>
<dbReference type="SMART" id="SM00241">
    <property type="entry name" value="ZP"/>
    <property type="match status" value="1"/>
</dbReference>
<dbReference type="Gene3D" id="2.60.40.4100">
    <property type="entry name" value="Zona pellucida, ZP-C domain"/>
    <property type="match status" value="1"/>
</dbReference>
<dbReference type="GO" id="GO:0009653">
    <property type="term" value="P:anatomical structure morphogenesis"/>
    <property type="evidence" value="ECO:0007669"/>
    <property type="project" value="TreeGrafter"/>
</dbReference>
<dbReference type="PROSITE" id="PS51034">
    <property type="entry name" value="ZP_2"/>
    <property type="match status" value="1"/>
</dbReference>
<dbReference type="InterPro" id="IPR001507">
    <property type="entry name" value="ZP_dom"/>
</dbReference>
<evidence type="ECO:0000256" key="1">
    <source>
        <dbReference type="ARBA" id="ARBA00023157"/>
    </source>
</evidence>
<dbReference type="AlphaFoldDB" id="A0A9P0HGY6"/>
<feature type="domain" description="ZP" evidence="3">
    <location>
        <begin position="27"/>
        <end position="275"/>
    </location>
</feature>
<keyword evidence="2" id="KW-0732">Signal</keyword>
<name>A0A9P0HGY6_NEZVI</name>
<dbReference type="PANTHER" id="PTHR47327">
    <property type="entry name" value="FI18240P1-RELATED"/>
    <property type="match status" value="1"/>
</dbReference>
<keyword evidence="5" id="KW-1185">Reference proteome</keyword>
<dbReference type="OrthoDB" id="6407830at2759"/>
<evidence type="ECO:0000313" key="4">
    <source>
        <dbReference type="EMBL" id="CAH1401587.1"/>
    </source>
</evidence>
<evidence type="ECO:0000259" key="3">
    <source>
        <dbReference type="PROSITE" id="PS51034"/>
    </source>
</evidence>
<reference evidence="4" key="1">
    <citation type="submission" date="2022-01" db="EMBL/GenBank/DDBJ databases">
        <authorList>
            <person name="King R."/>
        </authorList>
    </citation>
    <scope>NUCLEOTIDE SEQUENCE</scope>
</reference>
<keyword evidence="1" id="KW-1015">Disulfide bond</keyword>
<evidence type="ECO:0000313" key="5">
    <source>
        <dbReference type="Proteomes" id="UP001152798"/>
    </source>
</evidence>
<feature type="chain" id="PRO_5040486046" description="ZP domain-containing protein" evidence="2">
    <location>
        <begin position="21"/>
        <end position="383"/>
    </location>
</feature>
<dbReference type="InterPro" id="IPR055355">
    <property type="entry name" value="ZP-C"/>
</dbReference>
<feature type="signal peptide" evidence="2">
    <location>
        <begin position="1"/>
        <end position="20"/>
    </location>
</feature>
<dbReference type="EMBL" id="OV725081">
    <property type="protein sequence ID" value="CAH1401587.1"/>
    <property type="molecule type" value="Genomic_DNA"/>
</dbReference>
<accession>A0A9P0HGY6</accession>
<protein>
    <recommendedName>
        <fullName evidence="3">ZP domain-containing protein</fullName>
    </recommendedName>
</protein>
<gene>
    <name evidence="4" type="ORF">NEZAVI_LOCUS10581</name>
</gene>
<proteinExistence type="predicted"/>
<dbReference type="InterPro" id="IPR042235">
    <property type="entry name" value="ZP-C_dom"/>
</dbReference>
<dbReference type="InterPro" id="IPR052774">
    <property type="entry name" value="Celegans_DevNeuronal_Protein"/>
</dbReference>
<organism evidence="4 5">
    <name type="scientific">Nezara viridula</name>
    <name type="common">Southern green stink bug</name>
    <name type="synonym">Cimex viridulus</name>
    <dbReference type="NCBI Taxonomy" id="85310"/>
    <lineage>
        <taxon>Eukaryota</taxon>
        <taxon>Metazoa</taxon>
        <taxon>Ecdysozoa</taxon>
        <taxon>Arthropoda</taxon>
        <taxon>Hexapoda</taxon>
        <taxon>Insecta</taxon>
        <taxon>Pterygota</taxon>
        <taxon>Neoptera</taxon>
        <taxon>Paraneoptera</taxon>
        <taxon>Hemiptera</taxon>
        <taxon>Heteroptera</taxon>
        <taxon>Panheteroptera</taxon>
        <taxon>Pentatomomorpha</taxon>
        <taxon>Pentatomoidea</taxon>
        <taxon>Pentatomidae</taxon>
        <taxon>Pentatominae</taxon>
        <taxon>Nezara</taxon>
    </lineage>
</organism>
<dbReference type="Pfam" id="PF00100">
    <property type="entry name" value="Zona_pellucida"/>
    <property type="match status" value="1"/>
</dbReference>
<dbReference type="PANTHER" id="PTHR47327:SF7">
    <property type="entry name" value="GH08941P"/>
    <property type="match status" value="1"/>
</dbReference>
<dbReference type="Proteomes" id="UP001152798">
    <property type="component" value="Chromosome 5"/>
</dbReference>